<dbReference type="GO" id="GO:0043190">
    <property type="term" value="C:ATP-binding cassette (ABC) transporter complex"/>
    <property type="evidence" value="ECO:0007669"/>
    <property type="project" value="InterPro"/>
</dbReference>
<reference evidence="13 14" key="1">
    <citation type="journal article" date="2013" name="Nat. Commun.">
        <title>Genome sequence and functional genomic analysis of the oil-degrading bacterium Oleispira antarctica.</title>
        <authorList>
            <person name="Kube M."/>
            <person name="Chernikova T.N."/>
            <person name="Al-Ramahi Y."/>
            <person name="Beloqui A."/>
            <person name="Lopez-Cortez N."/>
            <person name="Guazzaroni M.E."/>
            <person name="Heipieper H.J."/>
            <person name="Klages S."/>
            <person name="Kotsyurbenko O.R."/>
            <person name="Langer I."/>
            <person name="Nechitaylo T.Y."/>
            <person name="Lunsdorf H."/>
            <person name="Fernandez M."/>
            <person name="Juarez S."/>
            <person name="Ciordia S."/>
            <person name="Singer A."/>
            <person name="Kagan O."/>
            <person name="Egorova O."/>
            <person name="Petit P.A."/>
            <person name="Stogios P."/>
            <person name="Kim Y."/>
            <person name="Tchigvintsev A."/>
            <person name="Flick R."/>
            <person name="Denaro R."/>
            <person name="Genovese M."/>
            <person name="Albar J.P."/>
            <person name="Reva O.N."/>
            <person name="Martinez-Gomariz M."/>
            <person name="Tran H."/>
            <person name="Ferrer M."/>
            <person name="Savchenko A."/>
            <person name="Yakunin A.F."/>
            <person name="Yakimov M.M."/>
            <person name="Golyshina O.V."/>
            <person name="Reinhardt R."/>
            <person name="Golyshin P.N."/>
        </authorList>
    </citation>
    <scope>NUCLEOTIDE SEQUENCE [LARGE SCALE GENOMIC DNA]</scope>
</reference>
<dbReference type="GO" id="GO:0015920">
    <property type="term" value="P:lipopolysaccharide transport"/>
    <property type="evidence" value="ECO:0007669"/>
    <property type="project" value="TreeGrafter"/>
</dbReference>
<keyword evidence="6 11" id="KW-0812">Transmembrane</keyword>
<comment type="subcellular location">
    <subcellularLocation>
        <location evidence="11">Cell inner membrane</location>
        <topology evidence="11">Multi-pass membrane protein</topology>
    </subcellularLocation>
    <subcellularLocation>
        <location evidence="1">Cell membrane</location>
        <topology evidence="1">Multi-pass membrane protein</topology>
    </subcellularLocation>
</comment>
<keyword evidence="4 11" id="KW-1003">Cell membrane</keyword>
<dbReference type="InterPro" id="IPR013525">
    <property type="entry name" value="ABC2_TM"/>
</dbReference>
<dbReference type="InterPro" id="IPR047817">
    <property type="entry name" value="ABC2_TM_bact-type"/>
</dbReference>
<evidence type="ECO:0000256" key="5">
    <source>
        <dbReference type="ARBA" id="ARBA00022597"/>
    </source>
</evidence>
<comment type="similarity">
    <text evidence="2 11">Belongs to the ABC-2 integral membrane protein family.</text>
</comment>
<evidence type="ECO:0000313" key="14">
    <source>
        <dbReference type="Proteomes" id="UP000032749"/>
    </source>
</evidence>
<evidence type="ECO:0000313" key="13">
    <source>
        <dbReference type="EMBL" id="CCK76152.1"/>
    </source>
</evidence>
<evidence type="ECO:0000256" key="4">
    <source>
        <dbReference type="ARBA" id="ARBA00022475"/>
    </source>
</evidence>
<feature type="transmembrane region" description="Helical" evidence="11">
    <location>
        <begin position="148"/>
        <end position="173"/>
    </location>
</feature>
<keyword evidence="14" id="KW-1185">Reference proteome</keyword>
<dbReference type="EMBL" id="FO203512">
    <property type="protein sequence ID" value="CCK76152.1"/>
    <property type="molecule type" value="Genomic_DNA"/>
</dbReference>
<feature type="transmembrane region" description="Helical" evidence="11">
    <location>
        <begin position="236"/>
        <end position="254"/>
    </location>
</feature>
<feature type="transmembrane region" description="Helical" evidence="11">
    <location>
        <begin position="116"/>
        <end position="136"/>
    </location>
</feature>
<dbReference type="KEGG" id="oai:OLEAN_C19760"/>
<keyword evidence="3 11" id="KW-0813">Transport</keyword>
<accession>R4YMP4</accession>
<keyword evidence="7" id="KW-0972">Capsule biogenesis/degradation</keyword>
<dbReference type="PANTHER" id="PTHR30413">
    <property type="entry name" value="INNER MEMBRANE TRANSPORT PERMEASE"/>
    <property type="match status" value="1"/>
</dbReference>
<proteinExistence type="inferred from homology"/>
<gene>
    <name evidence="13" type="primary">kpsM</name>
    <name evidence="13" type="ORF">OLEAN_C19760</name>
</gene>
<dbReference type="PATRIC" id="fig|698738.3.peg.2045"/>
<dbReference type="InterPro" id="IPR000412">
    <property type="entry name" value="ABC_2_transport"/>
</dbReference>
<dbReference type="HOGENOM" id="CLU_060703_5_1_6"/>
<evidence type="ECO:0000256" key="9">
    <source>
        <dbReference type="ARBA" id="ARBA00023047"/>
    </source>
</evidence>
<dbReference type="PRINTS" id="PR00164">
    <property type="entry name" value="ABC2TRNSPORT"/>
</dbReference>
<dbReference type="PROSITE" id="PS51012">
    <property type="entry name" value="ABC_TM2"/>
    <property type="match status" value="1"/>
</dbReference>
<keyword evidence="8 11" id="KW-1133">Transmembrane helix</keyword>
<evidence type="ECO:0000256" key="11">
    <source>
        <dbReference type="RuleBase" id="RU361157"/>
    </source>
</evidence>
<protein>
    <recommendedName>
        <fullName evidence="11">Transport permease protein</fullName>
    </recommendedName>
</protein>
<evidence type="ECO:0000256" key="1">
    <source>
        <dbReference type="ARBA" id="ARBA00004651"/>
    </source>
</evidence>
<organism evidence="13 14">
    <name type="scientific">Oleispira antarctica RB-8</name>
    <dbReference type="NCBI Taxonomy" id="698738"/>
    <lineage>
        <taxon>Bacteria</taxon>
        <taxon>Pseudomonadati</taxon>
        <taxon>Pseudomonadota</taxon>
        <taxon>Gammaproteobacteria</taxon>
        <taxon>Oceanospirillales</taxon>
        <taxon>Oceanospirillaceae</taxon>
        <taxon>Oleispira</taxon>
    </lineage>
</organism>
<evidence type="ECO:0000256" key="6">
    <source>
        <dbReference type="ARBA" id="ARBA00022692"/>
    </source>
</evidence>
<dbReference type="Pfam" id="PF01061">
    <property type="entry name" value="ABC2_membrane"/>
    <property type="match status" value="1"/>
</dbReference>
<feature type="domain" description="ABC transmembrane type-2" evidence="12">
    <location>
        <begin position="36"/>
        <end position="257"/>
    </location>
</feature>
<feature type="transmembrane region" description="Helical" evidence="11">
    <location>
        <begin position="180"/>
        <end position="201"/>
    </location>
</feature>
<keyword evidence="9" id="KW-0625">Polysaccharide transport</keyword>
<sequence length="264" mass="29728">MDGSGRTSRTSLQIMLDTIFALMMRELKTRFGAKKLGYFWAIIEPAAQASIMAIMFSLIGRSSLSGVPVALFMISGIMPFKFFSKLLLQLSGSVQANKALFTYRQVSILDPLITRLIIEVVTYIVVFCIILAAMAWMGFNVEMQDFLAFLMVNLLLISLGFGVGILLCVASAYWEDTTKVVGMVMMPMYIMSGIFFTATIIPQKYLYIFDWNPIFHIIELIRQSMFVSYTSPVGDWQYVAFCALVANAAGLMLYQVNRQRFITS</sequence>
<keyword evidence="10 11" id="KW-0472">Membrane</keyword>
<feature type="transmembrane region" description="Helical" evidence="11">
    <location>
        <begin position="65"/>
        <end position="83"/>
    </location>
</feature>
<dbReference type="Proteomes" id="UP000032749">
    <property type="component" value="Chromosome"/>
</dbReference>
<evidence type="ECO:0000256" key="3">
    <source>
        <dbReference type="ARBA" id="ARBA00022448"/>
    </source>
</evidence>
<keyword evidence="5" id="KW-0762">Sugar transport</keyword>
<feature type="transmembrane region" description="Helical" evidence="11">
    <location>
        <begin position="36"/>
        <end position="59"/>
    </location>
</feature>
<name>R4YMP4_OLEAN</name>
<dbReference type="GO" id="GO:0140359">
    <property type="term" value="F:ABC-type transporter activity"/>
    <property type="evidence" value="ECO:0007669"/>
    <property type="project" value="InterPro"/>
</dbReference>
<evidence type="ECO:0000256" key="10">
    <source>
        <dbReference type="ARBA" id="ARBA00023136"/>
    </source>
</evidence>
<dbReference type="GO" id="GO:0015774">
    <property type="term" value="P:polysaccharide transport"/>
    <property type="evidence" value="ECO:0007669"/>
    <property type="project" value="UniProtKB-KW"/>
</dbReference>
<dbReference type="AlphaFoldDB" id="R4YMP4"/>
<evidence type="ECO:0000256" key="7">
    <source>
        <dbReference type="ARBA" id="ARBA00022903"/>
    </source>
</evidence>
<dbReference type="OrthoDB" id="9814458at2"/>
<evidence type="ECO:0000256" key="8">
    <source>
        <dbReference type="ARBA" id="ARBA00022989"/>
    </source>
</evidence>
<dbReference type="PANTHER" id="PTHR30413:SF10">
    <property type="entry name" value="CAPSULE POLYSACCHARIDE EXPORT INNER-MEMBRANE PROTEIN CTRC"/>
    <property type="match status" value="1"/>
</dbReference>
<evidence type="ECO:0000259" key="12">
    <source>
        <dbReference type="PROSITE" id="PS51012"/>
    </source>
</evidence>
<dbReference type="STRING" id="698738.OLEAN_C19760"/>
<evidence type="ECO:0000256" key="2">
    <source>
        <dbReference type="ARBA" id="ARBA00007783"/>
    </source>
</evidence>